<sequence length="318" mass="34681">MIRSSFRVHSISILQRAGPLKHVTYRSRSSKADAKARSKASNTAPGSAAPPPQPRRSRWVYAWYGVLLVGGASAGLVVRNFLSPALPVPGSREDELALAALTTDIDKLGIVEWMRSKCSPSDESVDAQKRPGWVELDVKSYIAESKDEDEKKTRTFTGQTLVGSKGLGVQRAFWNTETKELVAVVWIGTALSGWPTIAHGGAIATIFEDCMARMVTGPDASIDSVAQPTSMSITYAKPTYSTNFYILRANYSKPNLPQTAPPQDPYPAPAKSWLPFWKDLTKKEQPVDAKKSVEIIGTLESIDGELTVRVKATFPVSN</sequence>
<dbReference type="Proteomes" id="UP000800036">
    <property type="component" value="Unassembled WGS sequence"/>
</dbReference>
<evidence type="ECO:0000313" key="4">
    <source>
        <dbReference type="Proteomes" id="UP000800036"/>
    </source>
</evidence>
<dbReference type="InterPro" id="IPR029069">
    <property type="entry name" value="HotDog_dom_sf"/>
</dbReference>
<dbReference type="Gene3D" id="3.10.129.10">
    <property type="entry name" value="Hotdog Thioesterase"/>
    <property type="match status" value="1"/>
</dbReference>
<feature type="transmembrane region" description="Helical" evidence="2">
    <location>
        <begin position="61"/>
        <end position="82"/>
    </location>
</feature>
<dbReference type="InterPro" id="IPR052061">
    <property type="entry name" value="PTE-AB_protein"/>
</dbReference>
<dbReference type="SUPFAM" id="SSF54637">
    <property type="entry name" value="Thioesterase/thiol ester dehydrase-isomerase"/>
    <property type="match status" value="1"/>
</dbReference>
<dbReference type="AlphaFoldDB" id="A0A6A5VRD5"/>
<reference evidence="3" key="1">
    <citation type="journal article" date="2020" name="Stud. Mycol.">
        <title>101 Dothideomycetes genomes: a test case for predicting lifestyles and emergence of pathogens.</title>
        <authorList>
            <person name="Haridas S."/>
            <person name="Albert R."/>
            <person name="Binder M."/>
            <person name="Bloem J."/>
            <person name="Labutti K."/>
            <person name="Salamov A."/>
            <person name="Andreopoulos B."/>
            <person name="Baker S."/>
            <person name="Barry K."/>
            <person name="Bills G."/>
            <person name="Bluhm B."/>
            <person name="Cannon C."/>
            <person name="Castanera R."/>
            <person name="Culley D."/>
            <person name="Daum C."/>
            <person name="Ezra D."/>
            <person name="Gonzalez J."/>
            <person name="Henrissat B."/>
            <person name="Kuo A."/>
            <person name="Liang C."/>
            <person name="Lipzen A."/>
            <person name="Lutzoni F."/>
            <person name="Magnuson J."/>
            <person name="Mondo S."/>
            <person name="Nolan M."/>
            <person name="Ohm R."/>
            <person name="Pangilinan J."/>
            <person name="Park H.-J."/>
            <person name="Ramirez L."/>
            <person name="Alfaro M."/>
            <person name="Sun H."/>
            <person name="Tritt A."/>
            <person name="Yoshinaga Y."/>
            <person name="Zwiers L.-H."/>
            <person name="Turgeon B."/>
            <person name="Goodwin S."/>
            <person name="Spatafora J."/>
            <person name="Crous P."/>
            <person name="Grigoriev I."/>
        </authorList>
    </citation>
    <scope>NUCLEOTIDE SEQUENCE</scope>
    <source>
        <strain evidence="3">CBS 107.79</strain>
    </source>
</reference>
<dbReference type="OrthoDB" id="506431at2759"/>
<feature type="region of interest" description="Disordered" evidence="1">
    <location>
        <begin position="24"/>
        <end position="54"/>
    </location>
</feature>
<keyword evidence="2" id="KW-0472">Membrane</keyword>
<gene>
    <name evidence="3" type="ORF">BU23DRAFT_451246</name>
</gene>
<evidence type="ECO:0008006" key="5">
    <source>
        <dbReference type="Google" id="ProtNLM"/>
    </source>
</evidence>
<accession>A0A6A5VRD5</accession>
<proteinExistence type="predicted"/>
<evidence type="ECO:0000256" key="2">
    <source>
        <dbReference type="SAM" id="Phobius"/>
    </source>
</evidence>
<dbReference type="PANTHER" id="PTHR47260">
    <property type="entry name" value="UPF0644 PROTEIN PB2B4.06"/>
    <property type="match status" value="1"/>
</dbReference>
<dbReference type="PANTHER" id="PTHR47260:SF1">
    <property type="entry name" value="UPF0644 PROTEIN PB2B4.06"/>
    <property type="match status" value="1"/>
</dbReference>
<dbReference type="EMBL" id="ML976661">
    <property type="protein sequence ID" value="KAF1978252.1"/>
    <property type="molecule type" value="Genomic_DNA"/>
</dbReference>
<organism evidence="3 4">
    <name type="scientific">Bimuria novae-zelandiae CBS 107.79</name>
    <dbReference type="NCBI Taxonomy" id="1447943"/>
    <lineage>
        <taxon>Eukaryota</taxon>
        <taxon>Fungi</taxon>
        <taxon>Dikarya</taxon>
        <taxon>Ascomycota</taxon>
        <taxon>Pezizomycotina</taxon>
        <taxon>Dothideomycetes</taxon>
        <taxon>Pleosporomycetidae</taxon>
        <taxon>Pleosporales</taxon>
        <taxon>Massarineae</taxon>
        <taxon>Didymosphaeriaceae</taxon>
        <taxon>Bimuria</taxon>
    </lineage>
</organism>
<evidence type="ECO:0000256" key="1">
    <source>
        <dbReference type="SAM" id="MobiDB-lite"/>
    </source>
</evidence>
<name>A0A6A5VRD5_9PLEO</name>
<keyword evidence="2" id="KW-1133">Transmembrane helix</keyword>
<keyword evidence="2" id="KW-0812">Transmembrane</keyword>
<evidence type="ECO:0000313" key="3">
    <source>
        <dbReference type="EMBL" id="KAF1978252.1"/>
    </source>
</evidence>
<protein>
    <recommendedName>
        <fullName evidence="5">Thioesterase domain-containing protein</fullName>
    </recommendedName>
</protein>
<keyword evidence="4" id="KW-1185">Reference proteome</keyword>